<feature type="domain" description="Maestro-like HEAT-repeats" evidence="3">
    <location>
        <begin position="1183"/>
        <end position="1387"/>
    </location>
</feature>
<dbReference type="SUPFAM" id="SSF48371">
    <property type="entry name" value="ARM repeat"/>
    <property type="match status" value="2"/>
</dbReference>
<evidence type="ECO:0000259" key="5">
    <source>
        <dbReference type="Pfam" id="PF23221"/>
    </source>
</evidence>
<dbReference type="PANTHER" id="PTHR23120:SF0">
    <property type="entry name" value="MAESTRO HEAT-LIKE REPEAT FAMILY MEMBER 1"/>
    <property type="match status" value="1"/>
</dbReference>
<feature type="compositionally biased region" description="Basic and acidic residues" evidence="2">
    <location>
        <begin position="1"/>
        <end position="16"/>
    </location>
</feature>
<feature type="compositionally biased region" description="Polar residues" evidence="2">
    <location>
        <begin position="17"/>
        <end position="38"/>
    </location>
</feature>
<dbReference type="eggNOG" id="KOG2032">
    <property type="taxonomic scope" value="Eukaryota"/>
</dbReference>
<feature type="region of interest" description="Disordered" evidence="2">
    <location>
        <begin position="107"/>
        <end position="126"/>
    </location>
</feature>
<dbReference type="KEGG" id="dpx:DAPPUDRAFT_304709"/>
<accession>E9FVY9</accession>
<dbReference type="Pfam" id="PF21047">
    <property type="entry name" value="HEAT_Maestro"/>
    <property type="match status" value="1"/>
</dbReference>
<dbReference type="InterPro" id="IPR056282">
    <property type="entry name" value="MROH2B-like_N_HEAT"/>
</dbReference>
<dbReference type="Gene3D" id="1.25.10.10">
    <property type="entry name" value="Leucine-rich Repeat Variant"/>
    <property type="match status" value="2"/>
</dbReference>
<name>E9FVY9_DAPPU</name>
<reference evidence="7 8" key="1">
    <citation type="journal article" date="2011" name="Science">
        <title>The ecoresponsive genome of Daphnia pulex.</title>
        <authorList>
            <person name="Colbourne J.K."/>
            <person name="Pfrender M.E."/>
            <person name="Gilbert D."/>
            <person name="Thomas W.K."/>
            <person name="Tucker A."/>
            <person name="Oakley T.H."/>
            <person name="Tokishita S."/>
            <person name="Aerts A."/>
            <person name="Arnold G.J."/>
            <person name="Basu M.K."/>
            <person name="Bauer D.J."/>
            <person name="Caceres C.E."/>
            <person name="Carmel L."/>
            <person name="Casola C."/>
            <person name="Choi J.H."/>
            <person name="Detter J.C."/>
            <person name="Dong Q."/>
            <person name="Dusheyko S."/>
            <person name="Eads B.D."/>
            <person name="Frohlich T."/>
            <person name="Geiler-Samerotte K.A."/>
            <person name="Gerlach D."/>
            <person name="Hatcher P."/>
            <person name="Jogdeo S."/>
            <person name="Krijgsveld J."/>
            <person name="Kriventseva E.V."/>
            <person name="Kultz D."/>
            <person name="Laforsch C."/>
            <person name="Lindquist E."/>
            <person name="Lopez J."/>
            <person name="Manak J.R."/>
            <person name="Muller J."/>
            <person name="Pangilinan J."/>
            <person name="Patwardhan R.P."/>
            <person name="Pitluck S."/>
            <person name="Pritham E.J."/>
            <person name="Rechtsteiner A."/>
            <person name="Rho M."/>
            <person name="Rogozin I.B."/>
            <person name="Sakarya O."/>
            <person name="Salamov A."/>
            <person name="Schaack S."/>
            <person name="Shapiro H."/>
            <person name="Shiga Y."/>
            <person name="Skalitzky C."/>
            <person name="Smith Z."/>
            <person name="Souvorov A."/>
            <person name="Sung W."/>
            <person name="Tang Z."/>
            <person name="Tsuchiya D."/>
            <person name="Tu H."/>
            <person name="Vos H."/>
            <person name="Wang M."/>
            <person name="Wolf Y.I."/>
            <person name="Yamagata H."/>
            <person name="Yamada T."/>
            <person name="Ye Y."/>
            <person name="Shaw J.R."/>
            <person name="Andrews J."/>
            <person name="Crease T.J."/>
            <person name="Tang H."/>
            <person name="Lucas S.M."/>
            <person name="Robertson H.M."/>
            <person name="Bork P."/>
            <person name="Koonin E.V."/>
            <person name="Zdobnov E.M."/>
            <person name="Grigoriev I.V."/>
            <person name="Lynch M."/>
            <person name="Boore J.L."/>
        </authorList>
    </citation>
    <scope>NUCLEOTIDE SEQUENCE [LARGE SCALE GENOMIC DNA]</scope>
</reference>
<proteinExistence type="predicted"/>
<evidence type="ECO:0000259" key="6">
    <source>
        <dbReference type="Pfam" id="PF23227"/>
    </source>
</evidence>
<dbReference type="Pfam" id="PF23210">
    <property type="entry name" value="HEAT_Maestro_2"/>
    <property type="match status" value="2"/>
</dbReference>
<gene>
    <name evidence="7" type="ORF">DAPPUDRAFT_304709</name>
</gene>
<evidence type="ECO:0000313" key="7">
    <source>
        <dbReference type="EMBL" id="EFX88632.1"/>
    </source>
</evidence>
<protein>
    <recommendedName>
        <fullName evidence="9">Maestro heat-like repeat-containing protein family member 1</fullName>
    </recommendedName>
</protein>
<evidence type="ECO:0000313" key="8">
    <source>
        <dbReference type="Proteomes" id="UP000000305"/>
    </source>
</evidence>
<dbReference type="FunCoup" id="E9FVY9">
    <property type="interactions" value="1037"/>
</dbReference>
<keyword evidence="1" id="KW-0677">Repeat</keyword>
<dbReference type="EMBL" id="GL732525">
    <property type="protein sequence ID" value="EFX88632.1"/>
    <property type="molecule type" value="Genomic_DNA"/>
</dbReference>
<dbReference type="Pfam" id="PF23221">
    <property type="entry name" value="HEAT_MROH2B_1st"/>
    <property type="match status" value="1"/>
</dbReference>
<evidence type="ECO:0008006" key="9">
    <source>
        <dbReference type="Google" id="ProtNLM"/>
    </source>
</evidence>
<keyword evidence="8" id="KW-1185">Reference proteome</keyword>
<dbReference type="InParanoid" id="E9FVY9"/>
<dbReference type="HOGENOM" id="CLU_003168_0_1_1"/>
<dbReference type="InterPro" id="IPR011989">
    <property type="entry name" value="ARM-like"/>
</dbReference>
<dbReference type="InterPro" id="IPR045206">
    <property type="entry name" value="Maestro_heat-like_prot"/>
</dbReference>
<dbReference type="InterPro" id="IPR016024">
    <property type="entry name" value="ARM-type_fold"/>
</dbReference>
<dbReference type="Pfam" id="PF23227">
    <property type="entry name" value="HEAT_MROH2B_C"/>
    <property type="match status" value="1"/>
</dbReference>
<dbReference type="STRING" id="6669.E9FVY9"/>
<feature type="domain" description="MROH2B-like N-terminal HEAT-repeats" evidence="5">
    <location>
        <begin position="211"/>
        <end position="434"/>
    </location>
</feature>
<feature type="domain" description="Maestro/Maestro-like HEAT-repeats" evidence="6">
    <location>
        <begin position="1586"/>
        <end position="1875"/>
    </location>
</feature>
<dbReference type="Proteomes" id="UP000000305">
    <property type="component" value="Unassembled WGS sequence"/>
</dbReference>
<dbReference type="PANTHER" id="PTHR23120">
    <property type="entry name" value="MAESTRO-RELATED HEAT DOMAIN-CONTAINING"/>
    <property type="match status" value="1"/>
</dbReference>
<feature type="domain" description="MROH2B-like HEAT-repeats" evidence="4">
    <location>
        <begin position="668"/>
        <end position="1099"/>
    </location>
</feature>
<dbReference type="OrthoDB" id="1884734at2759"/>
<dbReference type="PhylomeDB" id="E9FVY9"/>
<feature type="region of interest" description="Disordered" evidence="2">
    <location>
        <begin position="1"/>
        <end position="61"/>
    </location>
</feature>
<evidence type="ECO:0000259" key="3">
    <source>
        <dbReference type="Pfam" id="PF21047"/>
    </source>
</evidence>
<evidence type="ECO:0000259" key="4">
    <source>
        <dbReference type="Pfam" id="PF23210"/>
    </source>
</evidence>
<dbReference type="InterPro" id="IPR055406">
    <property type="entry name" value="HEAT_Maestro"/>
</dbReference>
<sequence length="1877" mass="206437">MEEENSEHSSLMDKANENATSLDEETSSQSTECQLNSHHLTEVHQSVLDETPNIGNSQDCKFTEPTVNEKLEADVEKHNDSNSEESEDIHAFLCKQTEIGEDAVLNGAGSASHSLSNGNEVTDETDNPHVVLRHKASMDDDEVFSSKPSAKQLLHQPSKRLSSSIVDIDQLARCQHQAEDVAEVKSFTIALLELAFEKQPEISSNAVSTVQQLGRKHPSTVLRTLHAYLNASDSKSTTRILSTILTIMETTINPAIEAGHLDHALATALVKLALNEMTRSSELVPDIQLPSSNILVTVGTVYCKDVIELLGSRLQSNSMPHPSVLVSLASLATQNIYGTVLHLQNILKTVVGLLNTGHVKGSSLRCSFATALAKFSEALLFYLANMERAPDVSVKREWFYEDMENAFEILFLQWLPCKATLTCQEILEALGQMSQLLSEERIEQMAPKLLPSLIQSYKGPVEPLYVSRCLALFLDAFFHNGSELPDVTVHELLQALFQQMTILPDYNQPLTVKNNYEVLRCLERLARVHLDKVVSFLLIKVEQTGEQVRIAALTVLKHLINSLKDQMEPHVAVIGAQFKTLSMSDTNSLSNNVKKALVQVIVAMAVQGHLSASDTIHSGRHIQLIAFLLKLCTLSSGPDAAPTSPSGLDAFLHPLNRASGLRGSISSISSNIVSNDELRQMCENVIHLLVTTQAQMEDLFWPLLLRYALDPEHNRAFGVISRALAHLVTKRRQEFSVGSASDVPSSTAIVARFFVLARSPVPLEKCSSILTFLQHFSAIVHPSLAQLWQAELPQLASQLKGNVMEQSANQNEWSLSLEKLADVTLARMKLAAPDWTRLLATDLLDQVALYGQQPLERGFLLNLIGVCVYHGVITQGPSYAMDFIMTSVRHNMIEESIGCASAMGWCARGHLDVALLRLQNLERNDYGRKSTGFLGFMKESRSELESDMLKCTAARCYARIVTDAPATELLLKVDKHIIRAIIYILQSSKDRLVRQEGLDAVASVARALWPERLQERYVLVKRPDLLKETLVQLKYVSPADQNSHAGSPSELQRLVEVSRFVVRGLDSLSALVRLPPVLGPDDQSTVLETGLERGIPLYTKLCQFAMEECWMIDASLAANHLLIALEGLTLHLLRSSPDPGMVDVIFSQLMPWANGPEGPMRRAALTLLRLTQTTFVREVEFEPGAPTRFGQGHIMIARILPRCTDPESAVRDLAVDCLGLILEIISKYLGYSREYEKSSIEKLESLKAGLGSADPTPSLIELANLLNSKTPASDVWAFLESAAYGLSDPLPTSSSGVSFVMCLVLKVRGGEIHLRIKELLDMLLSRLRNVECPQTRRSILNGVCLLASHQRDTVASALLSHSLPHNEDISDCWRALAADPTQSTAILDHLIDILTHAAPYEERGPHANEAIVSFRLLSAISALKSMCLVQQISSALQTRFPHVFCLLILAQSCLLGASPPIHFPTNGTDQLSFVPVNREAYRLNPYQMCADTFKSVILCVQLDPLMEPLTEHRHWTNSGDLNAFCALVASMTALCTVFTTANLPYMIASFNTALKSSHQRHRLAAVAFYAELIHQRASGRDLDGVIRGLTSSLPDSSLLIRRIALKGLGALGECDPRHLEALAPSVLNALMEGLEEDGREPNEGNSGTAREALEGLLRLVPVVSSHEVDRLASRLALRVRPFFEHELPQVRQAAISLLAQLFTSGSTLSTKSASAQLAEQVHATLTSLLLHLNESDPNVIRACKLALRQAGPLLDRSFDADKVGMGRISAMFQAHLPDEGRLNYLTFLTDLVKLIAVDCEEWISSNYLPAATSYFKSSAPELRANAALFVGLLCGASQANTIASQQRNVSLSLIRLLHDPVKSVRLQAMSAISLMFG</sequence>
<organism evidence="7 8">
    <name type="scientific">Daphnia pulex</name>
    <name type="common">Water flea</name>
    <dbReference type="NCBI Taxonomy" id="6669"/>
    <lineage>
        <taxon>Eukaryota</taxon>
        <taxon>Metazoa</taxon>
        <taxon>Ecdysozoa</taxon>
        <taxon>Arthropoda</taxon>
        <taxon>Crustacea</taxon>
        <taxon>Branchiopoda</taxon>
        <taxon>Diplostraca</taxon>
        <taxon>Cladocera</taxon>
        <taxon>Anomopoda</taxon>
        <taxon>Daphniidae</taxon>
        <taxon>Daphnia</taxon>
    </lineage>
</organism>
<evidence type="ECO:0000256" key="1">
    <source>
        <dbReference type="ARBA" id="ARBA00022737"/>
    </source>
</evidence>
<feature type="domain" description="MROH2B-like HEAT-repeats" evidence="4">
    <location>
        <begin position="437"/>
        <end position="614"/>
    </location>
</feature>
<dbReference type="InterPro" id="IPR048465">
    <property type="entry name" value="Maestro-like_HEAT"/>
</dbReference>
<feature type="compositionally biased region" description="Polar residues" evidence="2">
    <location>
        <begin position="109"/>
        <end position="120"/>
    </location>
</feature>
<dbReference type="InterPro" id="IPR055408">
    <property type="entry name" value="HEAT_MROH2B-like"/>
</dbReference>
<evidence type="ECO:0000256" key="2">
    <source>
        <dbReference type="SAM" id="MobiDB-lite"/>
    </source>
</evidence>
<dbReference type="OMA" id="EVYIKAM"/>
<dbReference type="GO" id="GO:0005737">
    <property type="term" value="C:cytoplasm"/>
    <property type="evidence" value="ECO:0000318"/>
    <property type="project" value="GO_Central"/>
</dbReference>